<name>A0A381VSG2_9ZZZZ</name>
<dbReference type="GO" id="GO:0016810">
    <property type="term" value="F:hydrolase activity, acting on carbon-nitrogen (but not peptide) bonds"/>
    <property type="evidence" value="ECO:0007669"/>
    <property type="project" value="InterPro"/>
</dbReference>
<organism evidence="2">
    <name type="scientific">marine metagenome</name>
    <dbReference type="NCBI Taxonomy" id="408172"/>
    <lineage>
        <taxon>unclassified sequences</taxon>
        <taxon>metagenomes</taxon>
        <taxon>ecological metagenomes</taxon>
    </lineage>
</organism>
<dbReference type="SUPFAM" id="SSF51556">
    <property type="entry name" value="Metallo-dependent hydrolases"/>
    <property type="match status" value="1"/>
</dbReference>
<dbReference type="InterPro" id="IPR006680">
    <property type="entry name" value="Amidohydro-rel"/>
</dbReference>
<evidence type="ECO:0000313" key="2">
    <source>
        <dbReference type="EMBL" id="SVA42698.1"/>
    </source>
</evidence>
<evidence type="ECO:0000259" key="1">
    <source>
        <dbReference type="Pfam" id="PF01979"/>
    </source>
</evidence>
<dbReference type="InterPro" id="IPR057744">
    <property type="entry name" value="OTAase-like"/>
</dbReference>
<dbReference type="PANTHER" id="PTHR43135:SF3">
    <property type="entry name" value="ALPHA-D-RIBOSE 1-METHYLPHOSPHONATE 5-TRIPHOSPHATE DIPHOSPHATASE"/>
    <property type="match status" value="1"/>
</dbReference>
<protein>
    <recommendedName>
        <fullName evidence="1">Amidohydrolase-related domain-containing protein</fullName>
    </recommendedName>
</protein>
<dbReference type="InterPro" id="IPR051781">
    <property type="entry name" value="Metallo-dep_Hydrolase"/>
</dbReference>
<dbReference type="Gene3D" id="2.30.40.10">
    <property type="entry name" value="Urease, subunit C, domain 1"/>
    <property type="match status" value="1"/>
</dbReference>
<dbReference type="InterPro" id="IPR032466">
    <property type="entry name" value="Metal_Hydrolase"/>
</dbReference>
<dbReference type="PANTHER" id="PTHR43135">
    <property type="entry name" value="ALPHA-D-RIBOSE 1-METHYLPHOSPHONATE 5-TRIPHOSPHATE DIPHOSPHATASE"/>
    <property type="match status" value="1"/>
</dbReference>
<dbReference type="Gene3D" id="3.20.20.140">
    <property type="entry name" value="Metal-dependent hydrolases"/>
    <property type="match status" value="1"/>
</dbReference>
<sequence>MKKVFRALVCLLTVLTVRAANDRLAVINAKLIDGESDRVQSGVTVLISEGKIESVKRGGKVPKGYETIDIAGATLMPGFIDAHTHIRSLSSAKRALESGVTTVRSASTPNYQDVNIRELVKSGALSGPDMVAAGVFVTPNLGETVLADPRLAALMNGVNSEEELRMLVRINADRGVDFIKTRGTERAGLPNTDPRKQTYTQAQLTAIVDEARKHNIPVMAHAHGDEGGYAAVAAGVRSIEHGTYLSEKTLKLMKQKGTYLVPTFTTVVDLTEPGGDYDNPVLFIRGQHMLSALEKTVKRAYEMKIKIVTGADTGYGPNSVTRVGMEIANFVKLGMKPMDAIRSATSVGAELLQISDKTGTVTVGKEADLVVVPDNPLEDIRSVQDVVLVISNGAIAMNRLPFRKE</sequence>
<dbReference type="CDD" id="cd01299">
    <property type="entry name" value="Met_dep_hydrolase_A"/>
    <property type="match status" value="1"/>
</dbReference>
<dbReference type="AlphaFoldDB" id="A0A381VSG2"/>
<dbReference type="Pfam" id="PF01979">
    <property type="entry name" value="Amidohydro_1"/>
    <property type="match status" value="1"/>
</dbReference>
<proteinExistence type="predicted"/>
<accession>A0A381VSG2</accession>
<gene>
    <name evidence="2" type="ORF">METZ01_LOCUS95552</name>
</gene>
<dbReference type="InterPro" id="IPR011059">
    <property type="entry name" value="Metal-dep_hydrolase_composite"/>
</dbReference>
<dbReference type="EMBL" id="UINC01009524">
    <property type="protein sequence ID" value="SVA42698.1"/>
    <property type="molecule type" value="Genomic_DNA"/>
</dbReference>
<feature type="domain" description="Amidohydrolase-related" evidence="1">
    <location>
        <begin position="74"/>
        <end position="394"/>
    </location>
</feature>
<reference evidence="2" key="1">
    <citation type="submission" date="2018-05" db="EMBL/GenBank/DDBJ databases">
        <authorList>
            <person name="Lanie J.A."/>
            <person name="Ng W.-L."/>
            <person name="Kazmierczak K.M."/>
            <person name="Andrzejewski T.M."/>
            <person name="Davidsen T.M."/>
            <person name="Wayne K.J."/>
            <person name="Tettelin H."/>
            <person name="Glass J.I."/>
            <person name="Rusch D."/>
            <person name="Podicherti R."/>
            <person name="Tsui H.-C.T."/>
            <person name="Winkler M.E."/>
        </authorList>
    </citation>
    <scope>NUCLEOTIDE SEQUENCE</scope>
</reference>
<dbReference type="SUPFAM" id="SSF51338">
    <property type="entry name" value="Composite domain of metallo-dependent hydrolases"/>
    <property type="match status" value="1"/>
</dbReference>